<evidence type="ECO:0000313" key="3">
    <source>
        <dbReference type="Proteomes" id="UP000676601"/>
    </source>
</evidence>
<reference evidence="2 3" key="1">
    <citation type="submission" date="2021-03" db="EMBL/GenBank/DDBJ databases">
        <title>Antimicrobial resistance genes in bacteria isolated from Japanese honey, and their potential for conferring macrolide and lincosamide resistance in the American foulbrood pathogen Paenibacillus larvae.</title>
        <authorList>
            <person name="Okamoto M."/>
            <person name="Kumagai M."/>
            <person name="Kanamori H."/>
            <person name="Takamatsu D."/>
        </authorList>
    </citation>
    <scope>NUCLEOTIDE SEQUENCE [LARGE SCALE GENOMIC DNA]</scope>
    <source>
        <strain evidence="2 3">J21TS7</strain>
    </source>
</reference>
<accession>A0ABQ4LPH9</accession>
<feature type="compositionally biased region" description="Basic residues" evidence="1">
    <location>
        <begin position="108"/>
        <end position="118"/>
    </location>
</feature>
<dbReference type="Proteomes" id="UP000676601">
    <property type="component" value="Unassembled WGS sequence"/>
</dbReference>
<name>A0ABQ4LPH9_9BACL</name>
<comment type="caution">
    <text evidence="2">The sequence shown here is derived from an EMBL/GenBank/DDBJ whole genome shotgun (WGS) entry which is preliminary data.</text>
</comment>
<protein>
    <submittedName>
        <fullName evidence="2">Uncharacterized protein</fullName>
    </submittedName>
</protein>
<organism evidence="2 3">
    <name type="scientific">Paenibacillus cineris</name>
    <dbReference type="NCBI Taxonomy" id="237530"/>
    <lineage>
        <taxon>Bacteria</taxon>
        <taxon>Bacillati</taxon>
        <taxon>Bacillota</taxon>
        <taxon>Bacilli</taxon>
        <taxon>Bacillales</taxon>
        <taxon>Paenibacillaceae</taxon>
        <taxon>Paenibacillus</taxon>
    </lineage>
</organism>
<dbReference type="EMBL" id="BORU01000009">
    <property type="protein sequence ID" value="GIO58418.1"/>
    <property type="molecule type" value="Genomic_DNA"/>
</dbReference>
<keyword evidence="3" id="KW-1185">Reference proteome</keyword>
<feature type="region of interest" description="Disordered" evidence="1">
    <location>
        <begin position="78"/>
        <end position="118"/>
    </location>
</feature>
<proteinExistence type="predicted"/>
<evidence type="ECO:0000313" key="2">
    <source>
        <dbReference type="EMBL" id="GIO58418.1"/>
    </source>
</evidence>
<evidence type="ECO:0000256" key="1">
    <source>
        <dbReference type="SAM" id="MobiDB-lite"/>
    </source>
</evidence>
<sequence>MEQVGETIFAQTQTSLCQKERSLGYAIEYVNAVRSTGHGFGGGNNSNNDHYEYRIDYYGQQGAKRIVFAASSEIRRVDRTNDGASPLVGERGSTTAASQYDQDDDRISHRRYGQKGQV</sequence>
<gene>
    <name evidence="2" type="ORF">J21TS7_67360</name>
</gene>